<dbReference type="RefSeq" id="WP_169415811.1">
    <property type="nucleotide sequence ID" value="NZ_JAAXKZ010000158.1"/>
</dbReference>
<evidence type="ECO:0000313" key="3">
    <source>
        <dbReference type="EMBL" id="NMH95147.1"/>
    </source>
</evidence>
<name>A0A848DQP0_9PSEU</name>
<keyword evidence="2" id="KW-0812">Transmembrane</keyword>
<feature type="region of interest" description="Disordered" evidence="1">
    <location>
        <begin position="177"/>
        <end position="199"/>
    </location>
</feature>
<reference evidence="3 4" key="1">
    <citation type="submission" date="2020-04" db="EMBL/GenBank/DDBJ databases">
        <authorList>
            <person name="Klaysubun C."/>
            <person name="Duangmal K."/>
            <person name="Lipun K."/>
        </authorList>
    </citation>
    <scope>NUCLEOTIDE SEQUENCE [LARGE SCALE GENOMIC DNA]</scope>
    <source>
        <strain evidence="3 4">DSM 45300</strain>
    </source>
</reference>
<keyword evidence="2" id="KW-0472">Membrane</keyword>
<feature type="transmembrane region" description="Helical" evidence="2">
    <location>
        <begin position="35"/>
        <end position="56"/>
    </location>
</feature>
<gene>
    <name evidence="3" type="ORF">HF519_27040</name>
</gene>
<dbReference type="Proteomes" id="UP000586918">
    <property type="component" value="Unassembled WGS sequence"/>
</dbReference>
<evidence type="ECO:0000256" key="1">
    <source>
        <dbReference type="SAM" id="MobiDB-lite"/>
    </source>
</evidence>
<dbReference type="PROSITE" id="PS51318">
    <property type="entry name" value="TAT"/>
    <property type="match status" value="1"/>
</dbReference>
<proteinExistence type="predicted"/>
<comment type="caution">
    <text evidence="3">The sequence shown here is derived from an EMBL/GenBank/DDBJ whole genome shotgun (WGS) entry which is preliminary data.</text>
</comment>
<organism evidence="3 4">
    <name type="scientific">Pseudonocardia bannensis</name>
    <dbReference type="NCBI Taxonomy" id="630973"/>
    <lineage>
        <taxon>Bacteria</taxon>
        <taxon>Bacillati</taxon>
        <taxon>Actinomycetota</taxon>
        <taxon>Actinomycetes</taxon>
        <taxon>Pseudonocardiales</taxon>
        <taxon>Pseudonocardiaceae</taxon>
        <taxon>Pseudonocardia</taxon>
    </lineage>
</organism>
<keyword evidence="4" id="KW-1185">Reference proteome</keyword>
<protein>
    <submittedName>
        <fullName evidence="3">Uncharacterized protein</fullName>
    </submittedName>
</protein>
<sequence>MTRLDDIPTTVNPPKHARPSEMVARIRSYRPSRRTVVRGLVIAAAASTLVPLDWWLTRRGATAAPDRNTSGDDRSEHGACAPDNYDEVSNNWWTGGPAVCYGGWRRGSYPCSSGYHREGSHSSEGETYTSTRLTTNCHGRNAWRWRGYRCSDAVTTATFADGSEYTSLTIAACELPADAQPAQDPARPRRKKLLGAVGD</sequence>
<keyword evidence="2" id="KW-1133">Transmembrane helix</keyword>
<accession>A0A848DQP0</accession>
<dbReference type="AlphaFoldDB" id="A0A848DQP0"/>
<evidence type="ECO:0000256" key="2">
    <source>
        <dbReference type="SAM" id="Phobius"/>
    </source>
</evidence>
<evidence type="ECO:0000313" key="4">
    <source>
        <dbReference type="Proteomes" id="UP000586918"/>
    </source>
</evidence>
<dbReference type="EMBL" id="JAAXKZ010000158">
    <property type="protein sequence ID" value="NMH95147.1"/>
    <property type="molecule type" value="Genomic_DNA"/>
</dbReference>
<dbReference type="InterPro" id="IPR006311">
    <property type="entry name" value="TAT_signal"/>
</dbReference>